<protein>
    <submittedName>
        <fullName evidence="2">Uncharacterized protein</fullName>
    </submittedName>
</protein>
<dbReference type="AlphaFoldDB" id="A0A2S2NI74"/>
<organism evidence="2">
    <name type="scientific">Schizaphis graminum</name>
    <name type="common">Green bug aphid</name>
    <dbReference type="NCBI Taxonomy" id="13262"/>
    <lineage>
        <taxon>Eukaryota</taxon>
        <taxon>Metazoa</taxon>
        <taxon>Ecdysozoa</taxon>
        <taxon>Arthropoda</taxon>
        <taxon>Hexapoda</taxon>
        <taxon>Insecta</taxon>
        <taxon>Pterygota</taxon>
        <taxon>Neoptera</taxon>
        <taxon>Paraneoptera</taxon>
        <taxon>Hemiptera</taxon>
        <taxon>Sternorrhyncha</taxon>
        <taxon>Aphidomorpha</taxon>
        <taxon>Aphidoidea</taxon>
        <taxon>Aphididae</taxon>
        <taxon>Aphidini</taxon>
        <taxon>Schizaphis</taxon>
    </lineage>
</organism>
<feature type="transmembrane region" description="Helical" evidence="1">
    <location>
        <begin position="23"/>
        <end position="46"/>
    </location>
</feature>
<reference evidence="2" key="1">
    <citation type="submission" date="2018-04" db="EMBL/GenBank/DDBJ databases">
        <title>Transcriptome of Schizaphis graminum biotype I.</title>
        <authorList>
            <person name="Scully E.D."/>
            <person name="Geib S.M."/>
            <person name="Palmer N.A."/>
            <person name="Koch K."/>
            <person name="Bradshaw J."/>
            <person name="Heng-Moss T."/>
            <person name="Sarath G."/>
        </authorList>
    </citation>
    <scope>NUCLEOTIDE SEQUENCE</scope>
</reference>
<evidence type="ECO:0000313" key="2">
    <source>
        <dbReference type="EMBL" id="MBY16855.1"/>
    </source>
</evidence>
<accession>A0A2S2NI74</accession>
<sequence>MQLYREWRILCDDWENGGGVSGGFLYCNLTAAAAVGSAVAVVLGALQCWCRTPRAWPAAVHVQLALSYGTYYSRGSSLRVSRPPSIGRGPYARCTSRRRRTRGILATLLSARAPVTDGITARKRDHRLAAAAIVHVWCPPTRAR</sequence>
<proteinExistence type="predicted"/>
<dbReference type="EMBL" id="GGMR01004236">
    <property type="protein sequence ID" value="MBY16855.1"/>
    <property type="molecule type" value="Transcribed_RNA"/>
</dbReference>
<evidence type="ECO:0000256" key="1">
    <source>
        <dbReference type="SAM" id="Phobius"/>
    </source>
</evidence>
<keyword evidence="1" id="KW-0812">Transmembrane</keyword>
<name>A0A2S2NI74_SCHGA</name>
<gene>
    <name evidence="2" type="ORF">g.21545</name>
</gene>
<keyword evidence="1" id="KW-1133">Transmembrane helix</keyword>
<keyword evidence="1" id="KW-0472">Membrane</keyword>